<keyword evidence="1" id="KW-0472">Membrane</keyword>
<keyword evidence="1" id="KW-1133">Transmembrane helix</keyword>
<dbReference type="RefSeq" id="WP_146889460.1">
    <property type="nucleotide sequence ID" value="NZ_BJYG01000029.1"/>
</dbReference>
<gene>
    <name evidence="2" type="ORF">AOE01nite_21660</name>
</gene>
<feature type="transmembrane region" description="Helical" evidence="1">
    <location>
        <begin position="194"/>
        <end position="216"/>
    </location>
</feature>
<feature type="transmembrane region" description="Helical" evidence="1">
    <location>
        <begin position="352"/>
        <end position="371"/>
    </location>
</feature>
<feature type="transmembrane region" description="Helical" evidence="1">
    <location>
        <begin position="444"/>
        <end position="471"/>
    </location>
</feature>
<feature type="transmembrane region" description="Helical" evidence="1">
    <location>
        <begin position="130"/>
        <end position="150"/>
    </location>
</feature>
<evidence type="ECO:0008006" key="4">
    <source>
        <dbReference type="Google" id="ProtNLM"/>
    </source>
</evidence>
<dbReference type="OrthoDB" id="2220917at2"/>
<sequence>MKQTLSVLSEGATQTARPRTLALLYFCCALIAISLLTLIVPPFENSDEFNHFSREDQILSGTLIARRTGSPPQSGGVVDLGINRLDAIYGVIRGHPEMKVTPDMAARGAAIRMGERGFQPFSNTTIYSPLLYIPGAAGLAAARLMHVNVARALELSRFTNGLTCIVLASLAIALAGGGAAFLTVVLSLPMTLSLFASVSQDGLIICAAALATCGLLRALNTAGSSLRAGWQTPAALFAALTLMSLGRPAYAPLLLAPLLLATTATRRRLMWFCAASVGLIGLWSVIVRAFVLVPLWAASSPGRQLSNLLHHPLLLPRLVIAAFSDHQGMEGLPFRDEMTGVLGWLDTPLPGWFYDFALVALAGTLIIAAQPRGATPVTPFRRVGNAILPAGAVALIFLLEYLTFTPVGEAFIVGVQGRYFLPLLPFLLLPLWRQQYVPPQTVRTAITCLVPFWLVIASVTCLHTVLVRYYVT</sequence>
<evidence type="ECO:0000313" key="2">
    <source>
        <dbReference type="EMBL" id="GEN63942.1"/>
    </source>
</evidence>
<dbReference type="InterPro" id="IPR018674">
    <property type="entry name" value="DUF2142_membrane"/>
</dbReference>
<dbReference type="Proteomes" id="UP000321746">
    <property type="component" value="Unassembled WGS sequence"/>
</dbReference>
<accession>A0A511XLW7</accession>
<name>A0A511XLW7_9PROT</name>
<evidence type="ECO:0000256" key="1">
    <source>
        <dbReference type="SAM" id="Phobius"/>
    </source>
</evidence>
<feature type="transmembrane region" description="Helical" evidence="1">
    <location>
        <begin position="269"/>
        <end position="296"/>
    </location>
</feature>
<dbReference type="AlphaFoldDB" id="A0A511XLW7"/>
<organism evidence="2 3">
    <name type="scientific">Acetobacter oeni</name>
    <dbReference type="NCBI Taxonomy" id="304077"/>
    <lineage>
        <taxon>Bacteria</taxon>
        <taxon>Pseudomonadati</taxon>
        <taxon>Pseudomonadota</taxon>
        <taxon>Alphaproteobacteria</taxon>
        <taxon>Acetobacterales</taxon>
        <taxon>Acetobacteraceae</taxon>
        <taxon>Acetobacter</taxon>
    </lineage>
</organism>
<dbReference type="EMBL" id="BJYG01000029">
    <property type="protein sequence ID" value="GEN63942.1"/>
    <property type="molecule type" value="Genomic_DNA"/>
</dbReference>
<feature type="transmembrane region" description="Helical" evidence="1">
    <location>
        <begin position="21"/>
        <end position="40"/>
    </location>
</feature>
<keyword evidence="3" id="KW-1185">Reference proteome</keyword>
<feature type="transmembrane region" description="Helical" evidence="1">
    <location>
        <begin position="383"/>
        <end position="404"/>
    </location>
</feature>
<comment type="caution">
    <text evidence="2">The sequence shown here is derived from an EMBL/GenBank/DDBJ whole genome shotgun (WGS) entry which is preliminary data.</text>
</comment>
<evidence type="ECO:0000313" key="3">
    <source>
        <dbReference type="Proteomes" id="UP000321746"/>
    </source>
</evidence>
<reference evidence="2 3" key="1">
    <citation type="submission" date="2019-07" db="EMBL/GenBank/DDBJ databases">
        <title>Whole genome shotgun sequence of Acetobacter oeni NBRC 105207.</title>
        <authorList>
            <person name="Hosoyama A."/>
            <person name="Uohara A."/>
            <person name="Ohji S."/>
            <person name="Ichikawa N."/>
        </authorList>
    </citation>
    <scope>NUCLEOTIDE SEQUENCE [LARGE SCALE GENOMIC DNA]</scope>
    <source>
        <strain evidence="2 3">NBRC 105207</strain>
    </source>
</reference>
<feature type="transmembrane region" description="Helical" evidence="1">
    <location>
        <begin position="410"/>
        <end position="432"/>
    </location>
</feature>
<feature type="transmembrane region" description="Helical" evidence="1">
    <location>
        <begin position="162"/>
        <end position="188"/>
    </location>
</feature>
<keyword evidence="1" id="KW-0812">Transmembrane</keyword>
<protein>
    <recommendedName>
        <fullName evidence="4">DUF2142 domain-containing protein</fullName>
    </recommendedName>
</protein>
<dbReference type="Pfam" id="PF09913">
    <property type="entry name" value="DUF2142"/>
    <property type="match status" value="1"/>
</dbReference>
<proteinExistence type="predicted"/>